<dbReference type="RefSeq" id="WP_229122873.1">
    <property type="nucleotide sequence ID" value="NZ_CP064791.1"/>
</dbReference>
<accession>A0A897NPU6</accession>
<feature type="transmembrane region" description="Helical" evidence="1">
    <location>
        <begin position="6"/>
        <end position="25"/>
    </location>
</feature>
<name>A0A897NPU6_9EURY</name>
<keyword evidence="3" id="KW-1185">Reference proteome</keyword>
<dbReference type="GeneID" id="68857931"/>
<dbReference type="InterPro" id="IPR055943">
    <property type="entry name" value="DUF7521"/>
</dbReference>
<keyword evidence="1" id="KW-0472">Membrane</keyword>
<evidence type="ECO:0000256" key="1">
    <source>
        <dbReference type="SAM" id="Phobius"/>
    </source>
</evidence>
<protein>
    <submittedName>
        <fullName evidence="2">Putative membrane protein</fullName>
    </submittedName>
</protein>
<organism evidence="2 3">
    <name type="scientific">Halapricum desulfuricans</name>
    <dbReference type="NCBI Taxonomy" id="2841257"/>
    <lineage>
        <taxon>Archaea</taxon>
        <taxon>Methanobacteriati</taxon>
        <taxon>Methanobacteriota</taxon>
        <taxon>Stenosarchaea group</taxon>
        <taxon>Halobacteria</taxon>
        <taxon>Halobacteriales</taxon>
        <taxon>Haloarculaceae</taxon>
        <taxon>Halapricum</taxon>
    </lineage>
</organism>
<keyword evidence="1" id="KW-0812">Transmembrane</keyword>
<gene>
    <name evidence="2" type="ORF">HSEST_1294</name>
</gene>
<evidence type="ECO:0000313" key="2">
    <source>
        <dbReference type="EMBL" id="QSG14827.1"/>
    </source>
</evidence>
<dbReference type="EMBL" id="CP064791">
    <property type="protein sequence ID" value="QSG14827.1"/>
    <property type="molecule type" value="Genomic_DNA"/>
</dbReference>
<feature type="transmembrane region" description="Helical" evidence="1">
    <location>
        <begin position="67"/>
        <end position="89"/>
    </location>
</feature>
<dbReference type="AlphaFoldDB" id="A0A897NPU6"/>
<reference evidence="2 3" key="1">
    <citation type="submission" date="2020-11" db="EMBL/GenBank/DDBJ databases">
        <title>Carbohydrate-dependent, anaerobic sulfur respiration: A novel catabolism in halophilic archaea.</title>
        <authorList>
            <person name="Sorokin D.Y."/>
            <person name="Messina E."/>
            <person name="Smedile F."/>
            <person name="La Cono V."/>
            <person name="Hallsworth J.E."/>
            <person name="Yakimov M.M."/>
        </authorList>
    </citation>
    <scope>NUCLEOTIDE SEQUENCE [LARGE SCALE GENOMIC DNA]</scope>
    <source>
        <strain evidence="2 3">HSR-Est</strain>
    </source>
</reference>
<sequence length="99" mass="10258">MYGSTSLLVAAETVIFVCSGMLASLSYRAYRRRQSRALGALFGGMAFVAVGALLGGALISLNVAQAVHAASVSATFVAIGLLIVTYSMYVGRQSPPSPR</sequence>
<dbReference type="Pfam" id="PF24365">
    <property type="entry name" value="DUF7521"/>
    <property type="match status" value="1"/>
</dbReference>
<keyword evidence="1" id="KW-1133">Transmembrane helix</keyword>
<proteinExistence type="predicted"/>
<dbReference type="Proteomes" id="UP000663292">
    <property type="component" value="Chromosome"/>
</dbReference>
<feature type="transmembrane region" description="Helical" evidence="1">
    <location>
        <begin position="37"/>
        <end position="61"/>
    </location>
</feature>
<evidence type="ECO:0000313" key="3">
    <source>
        <dbReference type="Proteomes" id="UP000663292"/>
    </source>
</evidence>